<evidence type="ECO:0000313" key="2">
    <source>
        <dbReference type="EMBL" id="KAJ7778668.1"/>
    </source>
</evidence>
<accession>A0AAD7K5D3</accession>
<feature type="compositionally biased region" description="Polar residues" evidence="1">
    <location>
        <begin position="13"/>
        <end position="32"/>
    </location>
</feature>
<gene>
    <name evidence="2" type="ORF">DFH07DRAFT_698065</name>
</gene>
<name>A0AAD7K5D3_9AGAR</name>
<sequence length="69" mass="7401">VTTRGPGKIHLPSYQSNTGLPDHVGTTSTPNAGETRFLISTRTHSPDSHSCEGLVEAVWTLGDSLMRQP</sequence>
<evidence type="ECO:0000256" key="1">
    <source>
        <dbReference type="SAM" id="MobiDB-lite"/>
    </source>
</evidence>
<feature type="non-terminal residue" evidence="2">
    <location>
        <position position="69"/>
    </location>
</feature>
<feature type="non-terminal residue" evidence="2">
    <location>
        <position position="1"/>
    </location>
</feature>
<dbReference type="Proteomes" id="UP001215280">
    <property type="component" value="Unassembled WGS sequence"/>
</dbReference>
<organism evidence="2 3">
    <name type="scientific">Mycena maculata</name>
    <dbReference type="NCBI Taxonomy" id="230809"/>
    <lineage>
        <taxon>Eukaryota</taxon>
        <taxon>Fungi</taxon>
        <taxon>Dikarya</taxon>
        <taxon>Basidiomycota</taxon>
        <taxon>Agaricomycotina</taxon>
        <taxon>Agaricomycetes</taxon>
        <taxon>Agaricomycetidae</taxon>
        <taxon>Agaricales</taxon>
        <taxon>Marasmiineae</taxon>
        <taxon>Mycenaceae</taxon>
        <taxon>Mycena</taxon>
    </lineage>
</organism>
<dbReference type="AlphaFoldDB" id="A0AAD7K5D3"/>
<evidence type="ECO:0000313" key="3">
    <source>
        <dbReference type="Proteomes" id="UP001215280"/>
    </source>
</evidence>
<reference evidence="2" key="1">
    <citation type="submission" date="2023-03" db="EMBL/GenBank/DDBJ databases">
        <title>Massive genome expansion in bonnet fungi (Mycena s.s.) driven by repeated elements and novel gene families across ecological guilds.</title>
        <authorList>
            <consortium name="Lawrence Berkeley National Laboratory"/>
            <person name="Harder C.B."/>
            <person name="Miyauchi S."/>
            <person name="Viragh M."/>
            <person name="Kuo A."/>
            <person name="Thoen E."/>
            <person name="Andreopoulos B."/>
            <person name="Lu D."/>
            <person name="Skrede I."/>
            <person name="Drula E."/>
            <person name="Henrissat B."/>
            <person name="Morin E."/>
            <person name="Kohler A."/>
            <person name="Barry K."/>
            <person name="LaButti K."/>
            <person name="Morin E."/>
            <person name="Salamov A."/>
            <person name="Lipzen A."/>
            <person name="Mereny Z."/>
            <person name="Hegedus B."/>
            <person name="Baldrian P."/>
            <person name="Stursova M."/>
            <person name="Weitz H."/>
            <person name="Taylor A."/>
            <person name="Grigoriev I.V."/>
            <person name="Nagy L.G."/>
            <person name="Martin F."/>
            <person name="Kauserud H."/>
        </authorList>
    </citation>
    <scope>NUCLEOTIDE SEQUENCE</scope>
    <source>
        <strain evidence="2">CBHHK188m</strain>
    </source>
</reference>
<feature type="region of interest" description="Disordered" evidence="1">
    <location>
        <begin position="1"/>
        <end position="32"/>
    </location>
</feature>
<protein>
    <submittedName>
        <fullName evidence="2">Uncharacterized protein</fullName>
    </submittedName>
</protein>
<proteinExistence type="predicted"/>
<dbReference type="EMBL" id="JARJLG010000008">
    <property type="protein sequence ID" value="KAJ7778668.1"/>
    <property type="molecule type" value="Genomic_DNA"/>
</dbReference>
<comment type="caution">
    <text evidence="2">The sequence shown here is derived from an EMBL/GenBank/DDBJ whole genome shotgun (WGS) entry which is preliminary data.</text>
</comment>
<keyword evidence="3" id="KW-1185">Reference proteome</keyword>